<feature type="transmembrane region" description="Helical" evidence="1">
    <location>
        <begin position="279"/>
        <end position="299"/>
    </location>
</feature>
<reference evidence="2" key="1">
    <citation type="submission" date="2023-06" db="EMBL/GenBank/DDBJ databases">
        <authorList>
            <person name="Delattre M."/>
        </authorList>
    </citation>
    <scope>NUCLEOTIDE SEQUENCE</scope>
    <source>
        <strain evidence="2">AF72</strain>
    </source>
</reference>
<dbReference type="EMBL" id="CATQJA010002655">
    <property type="protein sequence ID" value="CAJ0579062.1"/>
    <property type="molecule type" value="Genomic_DNA"/>
</dbReference>
<evidence type="ECO:0000313" key="3">
    <source>
        <dbReference type="Proteomes" id="UP001177023"/>
    </source>
</evidence>
<dbReference type="InterPro" id="IPR019422">
    <property type="entry name" value="7TM_GPCR_serpentine_rcpt_Srh"/>
</dbReference>
<keyword evidence="1" id="KW-0812">Transmembrane</keyword>
<name>A0AA36G4R4_9BILA</name>
<feature type="transmembrane region" description="Helical" evidence="1">
    <location>
        <begin position="200"/>
        <end position="219"/>
    </location>
</feature>
<proteinExistence type="predicted"/>
<evidence type="ECO:0008006" key="4">
    <source>
        <dbReference type="Google" id="ProtNLM"/>
    </source>
</evidence>
<dbReference type="InterPro" id="IPR053220">
    <property type="entry name" value="Nematode_rcpt-like_serp_H"/>
</dbReference>
<dbReference type="PANTHER" id="PTHR22941">
    <property type="entry name" value="SERPENTINE RECEPTOR"/>
    <property type="match status" value="1"/>
</dbReference>
<gene>
    <name evidence="2" type="ORF">MSPICULIGERA_LOCUS17295</name>
</gene>
<feature type="transmembrane region" description="Helical" evidence="1">
    <location>
        <begin position="132"/>
        <end position="156"/>
    </location>
</feature>
<dbReference type="Pfam" id="PF10318">
    <property type="entry name" value="7TM_GPCR_Srh"/>
    <property type="match status" value="1"/>
</dbReference>
<evidence type="ECO:0000313" key="2">
    <source>
        <dbReference type="EMBL" id="CAJ0579062.1"/>
    </source>
</evidence>
<comment type="caution">
    <text evidence="2">The sequence shown here is derived from an EMBL/GenBank/DDBJ whole genome shotgun (WGS) entry which is preliminary data.</text>
</comment>
<feature type="non-terminal residue" evidence="2">
    <location>
        <position position="320"/>
    </location>
</feature>
<protein>
    <recommendedName>
        <fullName evidence="4">G protein-coupled receptor</fullName>
    </recommendedName>
</protein>
<feature type="transmembrane region" description="Helical" evidence="1">
    <location>
        <begin position="87"/>
        <end position="111"/>
    </location>
</feature>
<dbReference type="AlphaFoldDB" id="A0AA36G4R4"/>
<evidence type="ECO:0000256" key="1">
    <source>
        <dbReference type="SAM" id="Phobius"/>
    </source>
</evidence>
<accession>A0AA36G4R4</accession>
<keyword evidence="1" id="KW-1133">Transmembrane helix</keyword>
<feature type="transmembrane region" description="Helical" evidence="1">
    <location>
        <begin position="20"/>
        <end position="36"/>
    </location>
</feature>
<keyword evidence="3" id="KW-1185">Reference proteome</keyword>
<sequence>MNSPTNYEDPTFFKTSSNVLLVVGTPFNIFTLWIIIKTPSEKASSYRWHLAWFQFWAILQELIFHGVCPEFYLPTLAGSMLGILNLIHPRVLLCFGAMFVVGMLASTLQCFSYRHQVLLPLESRLRLSKRTVVGISLVHYLVPTVWFMLGALTAPIEKGPDSDILRATVQEDPSLSYMFSLDTLYIIDRRPFNFFSGGDLLWDTSGKVIFLLWHSYTLLNDHHSTMSRKTKRMHRKFFRVLIIGISIPLATLGAPYVAVLLTVWAQIWLPQWSINLLTGIQSAHTTITSLTLLTVTASYRKYILGKVIGCLHRKVELEPK</sequence>
<keyword evidence="1" id="KW-0472">Membrane</keyword>
<feature type="transmembrane region" description="Helical" evidence="1">
    <location>
        <begin position="240"/>
        <end position="267"/>
    </location>
</feature>
<dbReference type="Proteomes" id="UP001177023">
    <property type="component" value="Unassembled WGS sequence"/>
</dbReference>
<organism evidence="2 3">
    <name type="scientific">Mesorhabditis spiculigera</name>
    <dbReference type="NCBI Taxonomy" id="96644"/>
    <lineage>
        <taxon>Eukaryota</taxon>
        <taxon>Metazoa</taxon>
        <taxon>Ecdysozoa</taxon>
        <taxon>Nematoda</taxon>
        <taxon>Chromadorea</taxon>
        <taxon>Rhabditida</taxon>
        <taxon>Rhabditina</taxon>
        <taxon>Rhabditomorpha</taxon>
        <taxon>Rhabditoidea</taxon>
        <taxon>Rhabditidae</taxon>
        <taxon>Mesorhabditinae</taxon>
        <taxon>Mesorhabditis</taxon>
    </lineage>
</organism>